<dbReference type="GeneID" id="94302016"/>
<keyword evidence="2" id="KW-1185">Reference proteome</keyword>
<dbReference type="KEGG" id="ssao:94302016"/>
<sequence>MELRQNSFSEENLQPKIWWSRLLKYVHSSFFTKFLTFQSTRCYVIDFLSNLLSFPQQNQFIQYIDIESLLPFLQNVKTLKVSQIATLTVDQLINILSHLPQLTTLYLPGYFLCHSVVLIQLIHYSKLTKLRITGELKLISCFELLSSAKKLQFFSCEHPQFIEEDSEIIDKAFYSKPIKIQGLSCYIQGINSPSTSLSLPYYENLQFINITLLDESCFELKHNQLKKIIITSQKNIKVFRINCPHLQEIQVLQDAYITQQNFFYLMNQKYIQQIIINVYGEINLNNSQSNESLECLKITNQKINAAILDENVLKASIIQQIAFYYPNIKTLVIKNINTKVIDKHMFSLLVNSKQLSKLVISCDNNFQETLYFAQEKPKDNFFLQDNEEINSMKQALLYENKIQYLTLENISITDQFSYALFIYQHNYSLRKIQFNNLKFITDTSIFLLLTSTEIKQTKIQQVGRKAFSCPISDACQSDATNSGPCNFLLNKSLQESEKSFVSSFSILFFDGIIEEQVMYQLEDLQIINCSQISRKICNALYLAGYCLMNVQLSIPLSEKFIKRIQKQRPGIQIEGLSLRLQN</sequence>
<organism evidence="1 2">
    <name type="scientific">Spironucleus salmonicida</name>
    <dbReference type="NCBI Taxonomy" id="348837"/>
    <lineage>
        <taxon>Eukaryota</taxon>
        <taxon>Metamonada</taxon>
        <taxon>Diplomonadida</taxon>
        <taxon>Hexamitidae</taxon>
        <taxon>Hexamitinae</taxon>
        <taxon>Spironucleus</taxon>
    </lineage>
</organism>
<dbReference type="EMBL" id="AUWU02000008">
    <property type="protein sequence ID" value="KAH0570019.1"/>
    <property type="molecule type" value="Genomic_DNA"/>
</dbReference>
<proteinExistence type="predicted"/>
<evidence type="ECO:0000313" key="1">
    <source>
        <dbReference type="EMBL" id="KAH0570019.1"/>
    </source>
</evidence>
<name>A0A9P8RUT2_9EUKA</name>
<dbReference type="Gene3D" id="3.80.10.10">
    <property type="entry name" value="Ribonuclease Inhibitor"/>
    <property type="match status" value="1"/>
</dbReference>
<accession>A0A9P8RUT2</accession>
<reference evidence="1 2" key="1">
    <citation type="journal article" date="2014" name="PLoS Genet.">
        <title>The Genome of Spironucleus salmonicida Highlights a Fish Pathogen Adapted to Fluctuating Environments.</title>
        <authorList>
            <person name="Xu F."/>
            <person name="Jerlstrom-Hultqvist J."/>
            <person name="Einarsson E."/>
            <person name="Astvaldsson A."/>
            <person name="Svard S.G."/>
            <person name="Andersson J.O."/>
        </authorList>
    </citation>
    <scope>NUCLEOTIDE SEQUENCE [LARGE SCALE GENOMIC DNA]</scope>
    <source>
        <strain evidence="1 2">ATCC 50377</strain>
    </source>
</reference>
<dbReference type="RefSeq" id="XP_067760792.1">
    <property type="nucleotide sequence ID" value="XM_067911770.1"/>
</dbReference>
<dbReference type="AlphaFoldDB" id="A0A9P8RUT2"/>
<gene>
    <name evidence="1" type="ORF">SS50377_27993</name>
</gene>
<comment type="caution">
    <text evidence="1">The sequence shown here is derived from an EMBL/GenBank/DDBJ whole genome shotgun (WGS) entry which is preliminary data.</text>
</comment>
<dbReference type="Proteomes" id="UP000018208">
    <property type="component" value="Unassembled WGS sequence"/>
</dbReference>
<dbReference type="InterPro" id="IPR032675">
    <property type="entry name" value="LRR_dom_sf"/>
</dbReference>
<evidence type="ECO:0000313" key="2">
    <source>
        <dbReference type="Proteomes" id="UP000018208"/>
    </source>
</evidence>
<protein>
    <submittedName>
        <fullName evidence="1">Uncharacterized protein</fullName>
    </submittedName>
</protein>